<feature type="region of interest" description="Disordered" evidence="1">
    <location>
        <begin position="74"/>
        <end position="139"/>
    </location>
</feature>
<evidence type="ECO:0000256" key="1">
    <source>
        <dbReference type="SAM" id="MobiDB-lite"/>
    </source>
</evidence>
<protein>
    <submittedName>
        <fullName evidence="2">Uncharacterized protein</fullName>
    </submittedName>
</protein>
<evidence type="ECO:0000313" key="3">
    <source>
        <dbReference type="Proteomes" id="UP000283587"/>
    </source>
</evidence>
<keyword evidence="3" id="KW-1185">Reference proteome</keyword>
<reference evidence="3" key="1">
    <citation type="submission" date="2018-09" db="EMBL/GenBank/DDBJ databases">
        <title>Paracoccus onubensis nov. sp. a moderate halophilic bacterium isolated from Gruta de las Maravillas (Aracena, Spain).</title>
        <authorList>
            <person name="Jurado V."/>
            <person name="Gutierrez-Patricio S."/>
            <person name="Gonzalez-Pimentel J.L."/>
            <person name="Miller A.Z."/>
            <person name="Laiz L."/>
            <person name="Saiz-Jimenez C."/>
        </authorList>
    </citation>
    <scope>NUCLEOTIDE SEQUENCE [LARGE SCALE GENOMIC DNA]</scope>
    <source>
        <strain evidence="3">DSM 26381</strain>
    </source>
</reference>
<name>A0A419A4K6_9RHOB</name>
<organism evidence="2 3">
    <name type="scientific">Paracoccus siganidrum</name>
    <dbReference type="NCBI Taxonomy" id="1276757"/>
    <lineage>
        <taxon>Bacteria</taxon>
        <taxon>Pseudomonadati</taxon>
        <taxon>Pseudomonadota</taxon>
        <taxon>Alphaproteobacteria</taxon>
        <taxon>Rhodobacterales</taxon>
        <taxon>Paracoccaceae</taxon>
        <taxon>Paracoccus</taxon>
    </lineage>
</organism>
<accession>A0A419A4K6</accession>
<feature type="compositionally biased region" description="Basic residues" evidence="1">
    <location>
        <begin position="115"/>
        <end position="139"/>
    </location>
</feature>
<dbReference type="RefSeq" id="WP_119898906.1">
    <property type="nucleotide sequence ID" value="NZ_QNRC01000017.1"/>
</dbReference>
<evidence type="ECO:0000313" key="2">
    <source>
        <dbReference type="EMBL" id="RJL09744.1"/>
    </source>
</evidence>
<feature type="compositionally biased region" description="Basic and acidic residues" evidence="1">
    <location>
        <begin position="74"/>
        <end position="90"/>
    </location>
</feature>
<feature type="compositionally biased region" description="Pro residues" evidence="1">
    <location>
        <begin position="91"/>
        <end position="101"/>
    </location>
</feature>
<proteinExistence type="predicted"/>
<dbReference type="EMBL" id="QZEW01000064">
    <property type="protein sequence ID" value="RJL09744.1"/>
    <property type="molecule type" value="Genomic_DNA"/>
</dbReference>
<feature type="compositionally biased region" description="Low complexity" evidence="1">
    <location>
        <begin position="102"/>
        <end position="111"/>
    </location>
</feature>
<gene>
    <name evidence="2" type="ORF">D3P05_14675</name>
</gene>
<dbReference type="Proteomes" id="UP000283587">
    <property type="component" value="Unassembled WGS sequence"/>
</dbReference>
<dbReference type="AlphaFoldDB" id="A0A419A4K6"/>
<sequence length="139" mass="15524">MDLSDLIRQHAKELAATAREAAQEKRSEADLARPANLYRARIERVDARLNLLERQRAETEKRLVAAIEAQKRLRKALEKEARSWEERAPQRPDPSPAPGPRPTRQSSATTEKPAKAKRATAARTTKAAKPKAPRSGKST</sequence>
<comment type="caution">
    <text evidence="2">The sequence shown here is derived from an EMBL/GenBank/DDBJ whole genome shotgun (WGS) entry which is preliminary data.</text>
</comment>